<accession>A0A699I7U9</accession>
<evidence type="ECO:0000313" key="1">
    <source>
        <dbReference type="EMBL" id="GEZ05004.1"/>
    </source>
</evidence>
<dbReference type="EMBL" id="BKCJ010235670">
    <property type="protein sequence ID" value="GEZ05004.1"/>
    <property type="molecule type" value="Genomic_DNA"/>
</dbReference>
<reference evidence="1" key="1">
    <citation type="journal article" date="2019" name="Sci. Rep.">
        <title>Draft genome of Tanacetum cinerariifolium, the natural source of mosquito coil.</title>
        <authorList>
            <person name="Yamashiro T."/>
            <person name="Shiraishi A."/>
            <person name="Satake H."/>
            <person name="Nakayama K."/>
        </authorList>
    </citation>
    <scope>NUCLEOTIDE SEQUENCE</scope>
</reference>
<protein>
    <submittedName>
        <fullName evidence="1">Uncharacterized protein</fullName>
    </submittedName>
</protein>
<sequence>MVDEEVPMIDGVFEGALGALALEMEALVDAMEFGKSDGGGGELGGEGWERICSIMSLHVPQEGSKEWDDQRYVKKSMEDEEVPMIDDVFEGVLGALEALEMEALVDAMEVYGG</sequence>
<dbReference type="AlphaFoldDB" id="A0A699I7U9"/>
<gene>
    <name evidence="1" type="ORF">Tci_476977</name>
</gene>
<proteinExistence type="predicted"/>
<organism evidence="1">
    <name type="scientific">Tanacetum cinerariifolium</name>
    <name type="common">Dalmatian daisy</name>
    <name type="synonym">Chrysanthemum cinerariifolium</name>
    <dbReference type="NCBI Taxonomy" id="118510"/>
    <lineage>
        <taxon>Eukaryota</taxon>
        <taxon>Viridiplantae</taxon>
        <taxon>Streptophyta</taxon>
        <taxon>Embryophyta</taxon>
        <taxon>Tracheophyta</taxon>
        <taxon>Spermatophyta</taxon>
        <taxon>Magnoliopsida</taxon>
        <taxon>eudicotyledons</taxon>
        <taxon>Gunneridae</taxon>
        <taxon>Pentapetalae</taxon>
        <taxon>asterids</taxon>
        <taxon>campanulids</taxon>
        <taxon>Asterales</taxon>
        <taxon>Asteraceae</taxon>
        <taxon>Asteroideae</taxon>
        <taxon>Anthemideae</taxon>
        <taxon>Anthemidinae</taxon>
        <taxon>Tanacetum</taxon>
    </lineage>
</organism>
<comment type="caution">
    <text evidence="1">The sequence shown here is derived from an EMBL/GenBank/DDBJ whole genome shotgun (WGS) entry which is preliminary data.</text>
</comment>
<name>A0A699I7U9_TANCI</name>